<dbReference type="GO" id="GO:0000328">
    <property type="term" value="C:fungal-type vacuole lumen"/>
    <property type="evidence" value="ECO:0007669"/>
    <property type="project" value="TreeGrafter"/>
</dbReference>
<comment type="similarity">
    <text evidence="1">Belongs to the peptidase M20A family.</text>
</comment>
<keyword evidence="4" id="KW-0378">Hydrolase</keyword>
<accession>A0AAX6N1B6</accession>
<gene>
    <name evidence="8" type="ORF">Daesc_001028</name>
</gene>
<evidence type="ECO:0000256" key="4">
    <source>
        <dbReference type="ARBA" id="ARBA00022801"/>
    </source>
</evidence>
<dbReference type="GO" id="GO:0004180">
    <property type="term" value="F:carboxypeptidase activity"/>
    <property type="evidence" value="ECO:0007669"/>
    <property type="project" value="TreeGrafter"/>
</dbReference>
<sequence length="506" mass="55598">MIVSRLTLIAGTLTRLTLARSIHQDGSQHMLDDVSSATFKCDIPPAVDPSKDGLPAARDIFSDNEALLLQVKRHSTIVKIPSISYDDNGEPGEDPRWDVFYDLHRALAALYPNIHLRATRETVNTLGLVYTIQGTEPALKPLLLAAHQDVVPVADPSTWKYSPFSAHFDGQWLWGRGASDDKNSLTGLFSALEALLSNPRWVPRRTIILALGFDEECSGRRGAGHIGPYLEKRYGPDSLALVLDEGGMGLQLLGNDTLYALPAVMEKGHVDIWLELYVNGGHSSTPFPHTGIGIMSEFVNHLESNPWKPKLIEGSPIYNHFVCQAKYSPDAAPNITKLINKGDLETLTEELATIDRSTQYRIQTSQAVDYFLGGVKINAMPEYIKIGVNHRIAPQDSISAVKANILKQIKPIVKKFGLAVSAFKGEEHNPDIELDVNPMYEVEYNGTLVLTSSQPTLVTPISPTSGPVWDVFSGTIQHSFAFEGGKVIPVGELMTGNTDTRHYLSK</sequence>
<dbReference type="GO" id="GO:0046872">
    <property type="term" value="F:metal ion binding"/>
    <property type="evidence" value="ECO:0007669"/>
    <property type="project" value="UniProtKB-KW"/>
</dbReference>
<evidence type="ECO:0000259" key="7">
    <source>
        <dbReference type="Pfam" id="PF07687"/>
    </source>
</evidence>
<feature type="domain" description="Peptidase M20 dimerisation" evidence="7">
    <location>
        <begin position="265"/>
        <end position="412"/>
    </location>
</feature>
<evidence type="ECO:0000256" key="3">
    <source>
        <dbReference type="ARBA" id="ARBA00022723"/>
    </source>
</evidence>
<keyword evidence="6" id="KW-0732">Signal</keyword>
<dbReference type="Gene3D" id="3.40.630.10">
    <property type="entry name" value="Zn peptidases"/>
    <property type="match status" value="1"/>
</dbReference>
<dbReference type="SUPFAM" id="SSF55031">
    <property type="entry name" value="Bacterial exopeptidase dimerisation domain"/>
    <property type="match status" value="1"/>
</dbReference>
<evidence type="ECO:0000256" key="6">
    <source>
        <dbReference type="SAM" id="SignalP"/>
    </source>
</evidence>
<dbReference type="InterPro" id="IPR036264">
    <property type="entry name" value="Bact_exopeptidase_dim_dom"/>
</dbReference>
<keyword evidence="5" id="KW-0862">Zinc</keyword>
<keyword evidence="9" id="KW-1185">Reference proteome</keyword>
<dbReference type="GO" id="GO:0051603">
    <property type="term" value="P:proteolysis involved in protein catabolic process"/>
    <property type="evidence" value="ECO:0007669"/>
    <property type="project" value="TreeGrafter"/>
</dbReference>
<reference evidence="8 9" key="1">
    <citation type="journal article" date="2024" name="Front Chem Biol">
        <title>Unveiling the potential of Daldinia eschscholtzii MFLUCC 19-0629 through bioactivity and bioinformatics studies for enhanced sustainable agriculture production.</title>
        <authorList>
            <person name="Brooks S."/>
            <person name="Weaver J.A."/>
            <person name="Klomchit A."/>
            <person name="Alharthi S.A."/>
            <person name="Onlamun T."/>
            <person name="Nurani R."/>
            <person name="Vong T.K."/>
            <person name="Alberti F."/>
            <person name="Greco C."/>
        </authorList>
    </citation>
    <scope>NUCLEOTIDE SEQUENCE [LARGE SCALE GENOMIC DNA]</scope>
    <source>
        <strain evidence="8">MFLUCC 19-0629</strain>
    </source>
</reference>
<evidence type="ECO:0000256" key="2">
    <source>
        <dbReference type="ARBA" id="ARBA00022670"/>
    </source>
</evidence>
<dbReference type="InterPro" id="IPR002933">
    <property type="entry name" value="Peptidase_M20"/>
</dbReference>
<dbReference type="InterPro" id="IPR011650">
    <property type="entry name" value="Peptidase_M20_dimer"/>
</dbReference>
<comment type="caution">
    <text evidence="8">The sequence shown here is derived from an EMBL/GenBank/DDBJ whole genome shotgun (WGS) entry which is preliminary data.</text>
</comment>
<feature type="chain" id="PRO_5043982720" description="Peptidase M20 dimerisation domain-containing protein" evidence="6">
    <location>
        <begin position="20"/>
        <end position="506"/>
    </location>
</feature>
<protein>
    <recommendedName>
        <fullName evidence="7">Peptidase M20 dimerisation domain-containing protein</fullName>
    </recommendedName>
</protein>
<dbReference type="AlphaFoldDB" id="A0AAX6N1B6"/>
<feature type="signal peptide" evidence="6">
    <location>
        <begin position="1"/>
        <end position="19"/>
    </location>
</feature>
<dbReference type="Pfam" id="PF01546">
    <property type="entry name" value="Peptidase_M20"/>
    <property type="match status" value="1"/>
</dbReference>
<dbReference type="PANTHER" id="PTHR45962:SF1">
    <property type="entry name" value="N-FATTY-ACYL-AMINO ACID SYNTHASE_HYDROLASE PM20D1"/>
    <property type="match status" value="1"/>
</dbReference>
<dbReference type="PROSITE" id="PS00758">
    <property type="entry name" value="ARGE_DAPE_CPG2_1"/>
    <property type="match status" value="1"/>
</dbReference>
<dbReference type="InterPro" id="IPR047177">
    <property type="entry name" value="Pept_M20A"/>
</dbReference>
<keyword evidence="3" id="KW-0479">Metal-binding</keyword>
<dbReference type="Pfam" id="PF07687">
    <property type="entry name" value="M20_dimer"/>
    <property type="match status" value="1"/>
</dbReference>
<dbReference type="InterPro" id="IPR001261">
    <property type="entry name" value="ArgE/DapE_CS"/>
</dbReference>
<dbReference type="SUPFAM" id="SSF53187">
    <property type="entry name" value="Zn-dependent exopeptidases"/>
    <property type="match status" value="1"/>
</dbReference>
<name>A0AAX6N1B6_9PEZI</name>
<dbReference type="Gene3D" id="3.30.70.360">
    <property type="match status" value="1"/>
</dbReference>
<dbReference type="Proteomes" id="UP001369815">
    <property type="component" value="Unassembled WGS sequence"/>
</dbReference>
<evidence type="ECO:0000256" key="1">
    <source>
        <dbReference type="ARBA" id="ARBA00006247"/>
    </source>
</evidence>
<organism evidence="8 9">
    <name type="scientific">Daldinia eschscholtzii</name>
    <dbReference type="NCBI Taxonomy" id="292717"/>
    <lineage>
        <taxon>Eukaryota</taxon>
        <taxon>Fungi</taxon>
        <taxon>Dikarya</taxon>
        <taxon>Ascomycota</taxon>
        <taxon>Pezizomycotina</taxon>
        <taxon>Sordariomycetes</taxon>
        <taxon>Xylariomycetidae</taxon>
        <taxon>Xylariales</taxon>
        <taxon>Hypoxylaceae</taxon>
        <taxon>Daldinia</taxon>
    </lineage>
</organism>
<evidence type="ECO:0000256" key="5">
    <source>
        <dbReference type="ARBA" id="ARBA00022833"/>
    </source>
</evidence>
<dbReference type="CDD" id="cd05674">
    <property type="entry name" value="M20_yscS"/>
    <property type="match status" value="1"/>
</dbReference>
<dbReference type="PANTHER" id="PTHR45962">
    <property type="entry name" value="N-FATTY-ACYL-AMINO ACID SYNTHASE/HYDROLASE PM20D1"/>
    <property type="match status" value="1"/>
</dbReference>
<keyword evidence="2" id="KW-0645">Protease</keyword>
<proteinExistence type="inferred from homology"/>
<evidence type="ECO:0000313" key="9">
    <source>
        <dbReference type="Proteomes" id="UP001369815"/>
    </source>
</evidence>
<evidence type="ECO:0000313" key="8">
    <source>
        <dbReference type="EMBL" id="KAK6958232.1"/>
    </source>
</evidence>
<dbReference type="EMBL" id="JBANMG010000001">
    <property type="protein sequence ID" value="KAK6958232.1"/>
    <property type="molecule type" value="Genomic_DNA"/>
</dbReference>